<reference evidence="2" key="1">
    <citation type="submission" date="2023-03" db="EMBL/GenBank/DDBJ databases">
        <title>Massive genome expansion in bonnet fungi (Mycena s.s.) driven by repeated elements and novel gene families across ecological guilds.</title>
        <authorList>
            <consortium name="Lawrence Berkeley National Laboratory"/>
            <person name="Harder C.B."/>
            <person name="Miyauchi S."/>
            <person name="Viragh M."/>
            <person name="Kuo A."/>
            <person name="Thoen E."/>
            <person name="Andreopoulos B."/>
            <person name="Lu D."/>
            <person name="Skrede I."/>
            <person name="Drula E."/>
            <person name="Henrissat B."/>
            <person name="Morin E."/>
            <person name="Kohler A."/>
            <person name="Barry K."/>
            <person name="LaButti K."/>
            <person name="Morin E."/>
            <person name="Salamov A."/>
            <person name="Lipzen A."/>
            <person name="Mereny Z."/>
            <person name="Hegedus B."/>
            <person name="Baldrian P."/>
            <person name="Stursova M."/>
            <person name="Weitz H."/>
            <person name="Taylor A."/>
            <person name="Grigoriev I.V."/>
            <person name="Nagy L.G."/>
            <person name="Martin F."/>
            <person name="Kauserud H."/>
        </authorList>
    </citation>
    <scope>NUCLEOTIDE SEQUENCE</scope>
    <source>
        <strain evidence="2">CBHHK200</strain>
    </source>
</reference>
<feature type="region of interest" description="Disordered" evidence="1">
    <location>
        <begin position="52"/>
        <end position="125"/>
    </location>
</feature>
<name>A0AAD6SKQ2_9AGAR</name>
<dbReference type="AlphaFoldDB" id="A0AAD6SKQ2"/>
<organism evidence="2 3">
    <name type="scientific">Mycena alexandri</name>
    <dbReference type="NCBI Taxonomy" id="1745969"/>
    <lineage>
        <taxon>Eukaryota</taxon>
        <taxon>Fungi</taxon>
        <taxon>Dikarya</taxon>
        <taxon>Basidiomycota</taxon>
        <taxon>Agaricomycotina</taxon>
        <taxon>Agaricomycetes</taxon>
        <taxon>Agaricomycetidae</taxon>
        <taxon>Agaricales</taxon>
        <taxon>Marasmiineae</taxon>
        <taxon>Mycenaceae</taxon>
        <taxon>Mycena</taxon>
    </lineage>
</organism>
<dbReference type="Proteomes" id="UP001218188">
    <property type="component" value="Unassembled WGS sequence"/>
</dbReference>
<keyword evidence="3" id="KW-1185">Reference proteome</keyword>
<evidence type="ECO:0000313" key="3">
    <source>
        <dbReference type="Proteomes" id="UP001218188"/>
    </source>
</evidence>
<protein>
    <submittedName>
        <fullName evidence="2">Uncharacterized protein</fullName>
    </submittedName>
</protein>
<accession>A0AAD6SKQ2</accession>
<evidence type="ECO:0000313" key="2">
    <source>
        <dbReference type="EMBL" id="KAJ7029087.1"/>
    </source>
</evidence>
<dbReference type="EMBL" id="JARJCM010000105">
    <property type="protein sequence ID" value="KAJ7029087.1"/>
    <property type="molecule type" value="Genomic_DNA"/>
</dbReference>
<evidence type="ECO:0000256" key="1">
    <source>
        <dbReference type="SAM" id="MobiDB-lite"/>
    </source>
</evidence>
<comment type="caution">
    <text evidence="2">The sequence shown here is derived from an EMBL/GenBank/DDBJ whole genome shotgun (WGS) entry which is preliminary data.</text>
</comment>
<proteinExistence type="predicted"/>
<sequence>MHALQEEWDLGLEELGREDIEEAEEDELLETRRGRRFKGWLCDASSSFGFPRYPRPRRSAVPAAFSRPDVDPPGRPYTTLLSLTAELDPAKDVPGIGGGSGRSDTTPPGPQPCSSALRARHRGRR</sequence>
<gene>
    <name evidence="2" type="ORF">C8F04DRAFT_1188017</name>
</gene>